<name>A0A0V0RWU9_9BILA</name>
<evidence type="ECO:0000313" key="2">
    <source>
        <dbReference type="Proteomes" id="UP000054630"/>
    </source>
</evidence>
<proteinExistence type="predicted"/>
<dbReference type="AlphaFoldDB" id="A0A0V0RWU9"/>
<organism evidence="1 2">
    <name type="scientific">Trichinella nelsoni</name>
    <dbReference type="NCBI Taxonomy" id="6336"/>
    <lineage>
        <taxon>Eukaryota</taxon>
        <taxon>Metazoa</taxon>
        <taxon>Ecdysozoa</taxon>
        <taxon>Nematoda</taxon>
        <taxon>Enoplea</taxon>
        <taxon>Dorylaimia</taxon>
        <taxon>Trichinellida</taxon>
        <taxon>Trichinellidae</taxon>
        <taxon>Trichinella</taxon>
    </lineage>
</organism>
<keyword evidence="2" id="KW-1185">Reference proteome</keyword>
<dbReference type="EMBL" id="JYDL01000065">
    <property type="protein sequence ID" value="KRX18963.1"/>
    <property type="molecule type" value="Genomic_DNA"/>
</dbReference>
<gene>
    <name evidence="1" type="ORF">T07_4370</name>
</gene>
<sequence length="71" mass="8643">MFYIAACLCGKIYQLIKWRNLKIPKKKYLRYKFICIIRIPNKNSKQLFWDTGNIFSLTFNENLYNSQIIIF</sequence>
<dbReference type="Proteomes" id="UP000054630">
    <property type="component" value="Unassembled WGS sequence"/>
</dbReference>
<comment type="caution">
    <text evidence="1">The sequence shown here is derived from an EMBL/GenBank/DDBJ whole genome shotgun (WGS) entry which is preliminary data.</text>
</comment>
<accession>A0A0V0RWU9</accession>
<protein>
    <submittedName>
        <fullName evidence="1">Uncharacterized protein</fullName>
    </submittedName>
</protein>
<evidence type="ECO:0000313" key="1">
    <source>
        <dbReference type="EMBL" id="KRX18963.1"/>
    </source>
</evidence>
<reference evidence="1 2" key="1">
    <citation type="submission" date="2015-01" db="EMBL/GenBank/DDBJ databases">
        <title>Evolution of Trichinella species and genotypes.</title>
        <authorList>
            <person name="Korhonen P.K."/>
            <person name="Edoardo P."/>
            <person name="Giuseppe L.R."/>
            <person name="Gasser R.B."/>
        </authorList>
    </citation>
    <scope>NUCLEOTIDE SEQUENCE [LARGE SCALE GENOMIC DNA]</scope>
    <source>
        <strain evidence="1">ISS37</strain>
    </source>
</reference>